<gene>
    <name evidence="3" type="ORF">NOO_LOCUS4850</name>
</gene>
<dbReference type="GO" id="GO:0004601">
    <property type="term" value="F:peroxidase activity"/>
    <property type="evidence" value="ECO:0007669"/>
    <property type="project" value="UniProtKB-KW"/>
</dbReference>
<protein>
    <submittedName>
        <fullName evidence="5">Lipase domain-containing protein</fullName>
    </submittedName>
</protein>
<keyword evidence="1" id="KW-0560">Oxidoreductase</keyword>
<keyword evidence="1" id="KW-0575">Peroxidase</keyword>
<dbReference type="InterPro" id="IPR037120">
    <property type="entry name" value="Haem_peroxidase_sf_animal"/>
</dbReference>
<dbReference type="PROSITE" id="PS50292">
    <property type="entry name" value="PEROXIDASE_3"/>
    <property type="match status" value="1"/>
</dbReference>
<dbReference type="Proteomes" id="UP000271087">
    <property type="component" value="Unassembled WGS sequence"/>
</dbReference>
<dbReference type="InterPro" id="IPR019791">
    <property type="entry name" value="Haem_peroxidase_animal"/>
</dbReference>
<keyword evidence="4" id="KW-1185">Reference proteome</keyword>
<dbReference type="OrthoDB" id="6019201at2759"/>
<dbReference type="Pfam" id="PF03098">
    <property type="entry name" value="An_peroxidase"/>
    <property type="match status" value="1"/>
</dbReference>
<dbReference type="GO" id="GO:0020037">
    <property type="term" value="F:heme binding"/>
    <property type="evidence" value="ECO:0007669"/>
    <property type="project" value="InterPro"/>
</dbReference>
<dbReference type="InterPro" id="IPR010255">
    <property type="entry name" value="Haem_peroxidase_sf"/>
</dbReference>
<evidence type="ECO:0000313" key="5">
    <source>
        <dbReference type="WBParaSite" id="nOo.2.0.1.t04850-RA"/>
    </source>
</evidence>
<dbReference type="GO" id="GO:0006979">
    <property type="term" value="P:response to oxidative stress"/>
    <property type="evidence" value="ECO:0007669"/>
    <property type="project" value="InterPro"/>
</dbReference>
<evidence type="ECO:0000313" key="4">
    <source>
        <dbReference type="Proteomes" id="UP000271087"/>
    </source>
</evidence>
<dbReference type="STRING" id="42157.A0A182E9Y6"/>
<evidence type="ECO:0000256" key="1">
    <source>
        <dbReference type="ARBA" id="ARBA00022559"/>
    </source>
</evidence>
<dbReference type="SUPFAM" id="SSF48113">
    <property type="entry name" value="Heme-dependent peroxidases"/>
    <property type="match status" value="1"/>
</dbReference>
<reference evidence="3 4" key="2">
    <citation type="submission" date="2018-08" db="EMBL/GenBank/DDBJ databases">
        <authorList>
            <person name="Laetsch R D."/>
            <person name="Stevens L."/>
            <person name="Kumar S."/>
            <person name="Blaxter L. M."/>
        </authorList>
    </citation>
    <scope>NUCLEOTIDE SEQUENCE [LARGE SCALE GENOMIC DNA]</scope>
</reference>
<dbReference type="PANTHER" id="PTHR11475:SF144">
    <property type="entry name" value="NAD(P)H OXIDASE (H2O2-FORMING)"/>
    <property type="match status" value="1"/>
</dbReference>
<name>A0A182E9Y6_ONCOC</name>
<dbReference type="EMBL" id="UYRW01001173">
    <property type="protein sequence ID" value="VDK74875.1"/>
    <property type="molecule type" value="Genomic_DNA"/>
</dbReference>
<feature type="chain" id="PRO_5043137437" evidence="2">
    <location>
        <begin position="25"/>
        <end position="197"/>
    </location>
</feature>
<keyword evidence="2" id="KW-0732">Signal</keyword>
<dbReference type="Gene3D" id="1.10.640.10">
    <property type="entry name" value="Haem peroxidase domain superfamily, animal type"/>
    <property type="match status" value="1"/>
</dbReference>
<accession>A0A182E9Y6</accession>
<feature type="signal peptide" evidence="2">
    <location>
        <begin position="1"/>
        <end position="24"/>
    </location>
</feature>
<sequence length="197" mass="22340">MLDIKKQPLLQAVLLSFLSLTVNGLEKIYEYQRYDGWYNNLANPHWGTVGSHLHRDAPSRYKDGVYMLNTDLPSARAISELIFKGPSGIPNKRNVTTMLAFFSQVIAYEIMQSTLVGCPLEMHKIPVPCCDAVFDAQCMGKTEIPFIRAKYDKNTGHGFNVPLYNCHNSTKVLFYFRAIDITVPISLYDGRHACEEN</sequence>
<dbReference type="WBParaSite" id="nOo.2.0.1.t04850-RA">
    <property type="protein sequence ID" value="nOo.2.0.1.t04850-RA"/>
    <property type="gene ID" value="nOo.2.0.1.g04850"/>
</dbReference>
<reference evidence="5" key="1">
    <citation type="submission" date="2016-06" db="UniProtKB">
        <authorList>
            <consortium name="WormBaseParasite"/>
        </authorList>
    </citation>
    <scope>IDENTIFICATION</scope>
</reference>
<proteinExistence type="predicted"/>
<evidence type="ECO:0000256" key="2">
    <source>
        <dbReference type="SAM" id="SignalP"/>
    </source>
</evidence>
<dbReference type="PANTHER" id="PTHR11475">
    <property type="entry name" value="OXIDASE/PEROXIDASE"/>
    <property type="match status" value="1"/>
</dbReference>
<dbReference type="AlphaFoldDB" id="A0A182E9Y6"/>
<evidence type="ECO:0000313" key="3">
    <source>
        <dbReference type="EMBL" id="VDK74875.1"/>
    </source>
</evidence>
<organism evidence="5">
    <name type="scientific">Onchocerca ochengi</name>
    <name type="common">Filarial nematode worm</name>
    <dbReference type="NCBI Taxonomy" id="42157"/>
    <lineage>
        <taxon>Eukaryota</taxon>
        <taxon>Metazoa</taxon>
        <taxon>Ecdysozoa</taxon>
        <taxon>Nematoda</taxon>
        <taxon>Chromadorea</taxon>
        <taxon>Rhabditida</taxon>
        <taxon>Spirurina</taxon>
        <taxon>Spiruromorpha</taxon>
        <taxon>Filarioidea</taxon>
        <taxon>Onchocercidae</taxon>
        <taxon>Onchocerca</taxon>
    </lineage>
</organism>